<evidence type="ECO:0000313" key="4">
    <source>
        <dbReference type="EMBL" id="PZN86624.1"/>
    </source>
</evidence>
<gene>
    <name evidence="4" type="ORF">DM484_00775</name>
</gene>
<comment type="caution">
    <text evidence="4">The sequence shown here is derived from an EMBL/GenBank/DDBJ whole genome shotgun (WGS) entry which is preliminary data.</text>
</comment>
<sequence>LDRKTARLSVHKINGSASFSGLAGIRQIAASLESALCKNAHIEILENLFDNLKQEVDLFISLKNEILDIIDSTKTDSVL</sequence>
<dbReference type="EMBL" id="QJPH01000072">
    <property type="protein sequence ID" value="PZN86624.1"/>
    <property type="molecule type" value="Genomic_DNA"/>
</dbReference>
<feature type="non-terminal residue" evidence="4">
    <location>
        <position position="1"/>
    </location>
</feature>
<evidence type="ECO:0000259" key="3">
    <source>
        <dbReference type="PROSITE" id="PS50894"/>
    </source>
</evidence>
<protein>
    <recommendedName>
        <fullName evidence="3">HPt domain-containing protein</fullName>
    </recommendedName>
</protein>
<accession>A0A2W4TQB7</accession>
<name>A0A2W4TQB7_9GAMM</name>
<dbReference type="GO" id="GO:0004672">
    <property type="term" value="F:protein kinase activity"/>
    <property type="evidence" value="ECO:0007669"/>
    <property type="project" value="UniProtKB-ARBA"/>
</dbReference>
<dbReference type="SUPFAM" id="SSF47226">
    <property type="entry name" value="Histidine-containing phosphotransfer domain, HPT domain"/>
    <property type="match status" value="1"/>
</dbReference>
<dbReference type="PROSITE" id="PS50894">
    <property type="entry name" value="HPT"/>
    <property type="match status" value="1"/>
</dbReference>
<dbReference type="Gene3D" id="1.20.120.160">
    <property type="entry name" value="HPT domain"/>
    <property type="match status" value="1"/>
</dbReference>
<keyword evidence="1" id="KW-0902">Two-component regulatory system</keyword>
<feature type="modified residue" description="Phosphohistidine" evidence="2">
    <location>
        <position position="11"/>
    </location>
</feature>
<proteinExistence type="predicted"/>
<keyword evidence="2" id="KW-0597">Phosphoprotein</keyword>
<dbReference type="Pfam" id="PF01627">
    <property type="entry name" value="Hpt"/>
    <property type="match status" value="1"/>
</dbReference>
<dbReference type="GO" id="GO:0000160">
    <property type="term" value="P:phosphorelay signal transduction system"/>
    <property type="evidence" value="ECO:0007669"/>
    <property type="project" value="UniProtKB-KW"/>
</dbReference>
<evidence type="ECO:0000313" key="5">
    <source>
        <dbReference type="Proteomes" id="UP000249396"/>
    </source>
</evidence>
<dbReference type="InterPro" id="IPR036641">
    <property type="entry name" value="HPT_dom_sf"/>
</dbReference>
<feature type="domain" description="HPt" evidence="3">
    <location>
        <begin position="1"/>
        <end position="73"/>
    </location>
</feature>
<reference evidence="4 5" key="1">
    <citation type="journal article" date="2018" name="Aquat. Microb. Ecol.">
        <title>Gammaproteobacterial methanotrophs dominate.</title>
        <authorList>
            <person name="Rissanen A.J."/>
            <person name="Saarenheimo J."/>
            <person name="Tiirola M."/>
            <person name="Peura S."/>
            <person name="Aalto S.L."/>
            <person name="Karvinen A."/>
            <person name="Nykanen H."/>
        </authorList>
    </citation>
    <scope>NUCLEOTIDE SEQUENCE [LARGE SCALE GENOMIC DNA]</scope>
    <source>
        <strain evidence="4">AMbin10</strain>
    </source>
</reference>
<evidence type="ECO:0000256" key="2">
    <source>
        <dbReference type="PROSITE-ProRule" id="PRU00110"/>
    </source>
</evidence>
<dbReference type="InterPro" id="IPR008207">
    <property type="entry name" value="Sig_transdc_His_kin_Hpt_dom"/>
</dbReference>
<dbReference type="AlphaFoldDB" id="A0A2W4TQB7"/>
<organism evidence="4 5">
    <name type="scientific">Candidatus Methylumidiphilus alinenensis</name>
    <dbReference type="NCBI Taxonomy" id="2202197"/>
    <lineage>
        <taxon>Bacteria</taxon>
        <taxon>Pseudomonadati</taxon>
        <taxon>Pseudomonadota</taxon>
        <taxon>Gammaproteobacteria</taxon>
        <taxon>Methylococcales</taxon>
        <taxon>Candidatus Methylumidiphilus</taxon>
    </lineage>
</organism>
<evidence type="ECO:0000256" key="1">
    <source>
        <dbReference type="ARBA" id="ARBA00023012"/>
    </source>
</evidence>
<dbReference type="Proteomes" id="UP000249396">
    <property type="component" value="Unassembled WGS sequence"/>
</dbReference>